<sequence>MLGRGGHGAKRGNDSVTGQPAAADRLPPAMVGGSRATAVPRRAVARRRRCVRPTAWRAAADPPR</sequence>
<dbReference type="AlphaFoldDB" id="A0A0K8P7Y6"/>
<evidence type="ECO:0000313" key="2">
    <source>
        <dbReference type="EMBL" id="GAP38741.1"/>
    </source>
</evidence>
<dbReference type="EMBL" id="BBYR01000085">
    <property type="protein sequence ID" value="GAP38741.1"/>
    <property type="molecule type" value="Genomic_DNA"/>
</dbReference>
<feature type="region of interest" description="Disordered" evidence="1">
    <location>
        <begin position="1"/>
        <end position="45"/>
    </location>
</feature>
<protein>
    <submittedName>
        <fullName evidence="2">Uncharacterized protein</fullName>
    </submittedName>
</protein>
<reference evidence="2 3" key="2">
    <citation type="journal article" date="2016" name="Science">
        <title>A bacterium that degrades and assimilates poly(ethylene terephthalate).</title>
        <authorList>
            <person name="Yoshida S."/>
            <person name="Hiraga K."/>
            <person name="Takehana T."/>
            <person name="Taniguchi I."/>
            <person name="Yamaji H."/>
            <person name="Maeda Y."/>
            <person name="Toyohara K."/>
            <person name="Miyamoto K."/>
            <person name="Kimura Y."/>
            <person name="Oda K."/>
        </authorList>
    </citation>
    <scope>NUCLEOTIDE SEQUENCE [LARGE SCALE GENOMIC DNA]</scope>
    <source>
        <strain evidence="3">NBRC 110686 / TISTR 2288 / 201-F6</strain>
    </source>
</reference>
<reference evidence="3" key="1">
    <citation type="submission" date="2015-07" db="EMBL/GenBank/DDBJ databases">
        <title>Discovery of a poly(ethylene terephthalate assimilation.</title>
        <authorList>
            <person name="Yoshida S."/>
            <person name="Hiraga K."/>
            <person name="Takehana T."/>
            <person name="Taniguchi I."/>
            <person name="Yamaji H."/>
            <person name="Maeda Y."/>
            <person name="Toyohara K."/>
            <person name="Miyamoto K."/>
            <person name="Kimura Y."/>
            <person name="Oda K."/>
        </authorList>
    </citation>
    <scope>NUCLEOTIDE SEQUENCE [LARGE SCALE GENOMIC DNA]</scope>
    <source>
        <strain evidence="3">NBRC 110686 / TISTR 2288 / 201-F6</strain>
    </source>
</reference>
<dbReference type="Proteomes" id="UP000037660">
    <property type="component" value="Unassembled WGS sequence"/>
</dbReference>
<organism evidence="2 3">
    <name type="scientific">Piscinibacter sakaiensis</name>
    <name type="common">Ideonella sakaiensis</name>
    <dbReference type="NCBI Taxonomy" id="1547922"/>
    <lineage>
        <taxon>Bacteria</taxon>
        <taxon>Pseudomonadati</taxon>
        <taxon>Pseudomonadota</taxon>
        <taxon>Betaproteobacteria</taxon>
        <taxon>Burkholderiales</taxon>
        <taxon>Sphaerotilaceae</taxon>
        <taxon>Piscinibacter</taxon>
    </lineage>
</organism>
<comment type="caution">
    <text evidence="2">The sequence shown here is derived from an EMBL/GenBank/DDBJ whole genome shotgun (WGS) entry which is preliminary data.</text>
</comment>
<name>A0A0K8P7Y6_PISS1</name>
<evidence type="ECO:0000313" key="3">
    <source>
        <dbReference type="Proteomes" id="UP000037660"/>
    </source>
</evidence>
<proteinExistence type="predicted"/>
<gene>
    <name evidence="2" type="ORF">ISF6_5294</name>
</gene>
<keyword evidence="3" id="KW-1185">Reference proteome</keyword>
<accession>A0A0K8P7Y6</accession>
<evidence type="ECO:0000256" key="1">
    <source>
        <dbReference type="SAM" id="MobiDB-lite"/>
    </source>
</evidence>